<organism evidence="1">
    <name type="scientific">Arundo donax</name>
    <name type="common">Giant reed</name>
    <name type="synonym">Donax arundinaceus</name>
    <dbReference type="NCBI Taxonomy" id="35708"/>
    <lineage>
        <taxon>Eukaryota</taxon>
        <taxon>Viridiplantae</taxon>
        <taxon>Streptophyta</taxon>
        <taxon>Embryophyta</taxon>
        <taxon>Tracheophyta</taxon>
        <taxon>Spermatophyta</taxon>
        <taxon>Magnoliopsida</taxon>
        <taxon>Liliopsida</taxon>
        <taxon>Poales</taxon>
        <taxon>Poaceae</taxon>
        <taxon>PACMAD clade</taxon>
        <taxon>Arundinoideae</taxon>
        <taxon>Arundineae</taxon>
        <taxon>Arundo</taxon>
    </lineage>
</organism>
<reference evidence="1" key="2">
    <citation type="journal article" date="2015" name="Data Brief">
        <title>Shoot transcriptome of the giant reed, Arundo donax.</title>
        <authorList>
            <person name="Barrero R.A."/>
            <person name="Guerrero F.D."/>
            <person name="Moolhuijzen P."/>
            <person name="Goolsby J.A."/>
            <person name="Tidwell J."/>
            <person name="Bellgard S.E."/>
            <person name="Bellgard M.I."/>
        </authorList>
    </citation>
    <scope>NUCLEOTIDE SEQUENCE</scope>
    <source>
        <tissue evidence="1">Shoot tissue taken approximately 20 cm above the soil surface</tissue>
    </source>
</reference>
<dbReference type="EMBL" id="GBRH01272197">
    <property type="protein sequence ID" value="JAD25698.1"/>
    <property type="molecule type" value="Transcribed_RNA"/>
</dbReference>
<reference evidence="1" key="1">
    <citation type="submission" date="2014-09" db="EMBL/GenBank/DDBJ databases">
        <authorList>
            <person name="Magalhaes I.L.F."/>
            <person name="Oliveira U."/>
            <person name="Santos F.R."/>
            <person name="Vidigal T.H.D.A."/>
            <person name="Brescovit A.D."/>
            <person name="Santos A.J."/>
        </authorList>
    </citation>
    <scope>NUCLEOTIDE SEQUENCE</scope>
    <source>
        <tissue evidence="1">Shoot tissue taken approximately 20 cm above the soil surface</tissue>
    </source>
</reference>
<accession>A0A0A8YJG9</accession>
<protein>
    <submittedName>
        <fullName evidence="1">Uncharacterized protein</fullName>
    </submittedName>
</protein>
<dbReference type="AlphaFoldDB" id="A0A0A8YJG9"/>
<name>A0A0A8YJG9_ARUDO</name>
<sequence length="29" mass="3281">MFFVACGIEYIQSFSDTQLLLGEQNIPTD</sequence>
<evidence type="ECO:0000313" key="1">
    <source>
        <dbReference type="EMBL" id="JAD25698.1"/>
    </source>
</evidence>
<proteinExistence type="predicted"/>